<evidence type="ECO:0000313" key="4">
    <source>
        <dbReference type="EMBL" id="QHI68521.1"/>
    </source>
</evidence>
<dbReference type="InterPro" id="IPR013737">
    <property type="entry name" value="Bac_rhamnosid_N"/>
</dbReference>
<dbReference type="InterPro" id="IPR035396">
    <property type="entry name" value="Bac_rhamnosid6H"/>
</dbReference>
<dbReference type="Proteomes" id="UP000464954">
    <property type="component" value="Chromosome"/>
</dbReference>
<evidence type="ECO:0000259" key="1">
    <source>
        <dbReference type="Pfam" id="PF08531"/>
    </source>
</evidence>
<dbReference type="RefSeq" id="WP_160626922.1">
    <property type="nucleotide sequence ID" value="NZ_CP047593.1"/>
</dbReference>
<dbReference type="SUPFAM" id="SSF48208">
    <property type="entry name" value="Six-hairpin glycosidases"/>
    <property type="match status" value="1"/>
</dbReference>
<dbReference type="SUPFAM" id="SSF49785">
    <property type="entry name" value="Galactose-binding domain-like"/>
    <property type="match status" value="1"/>
</dbReference>
<evidence type="ECO:0000259" key="2">
    <source>
        <dbReference type="Pfam" id="PF17389"/>
    </source>
</evidence>
<organism evidence="4 5">
    <name type="scientific">Tichowtungia aerotolerans</name>
    <dbReference type="NCBI Taxonomy" id="2697043"/>
    <lineage>
        <taxon>Bacteria</taxon>
        <taxon>Pseudomonadati</taxon>
        <taxon>Kiritimatiellota</taxon>
        <taxon>Tichowtungiia</taxon>
        <taxon>Tichowtungiales</taxon>
        <taxon>Tichowtungiaceae</taxon>
        <taxon>Tichowtungia</taxon>
    </lineage>
</organism>
<dbReference type="GO" id="GO:0005975">
    <property type="term" value="P:carbohydrate metabolic process"/>
    <property type="evidence" value="ECO:0007669"/>
    <property type="project" value="InterPro"/>
</dbReference>
<sequence length="916" mass="102889">MKTNWKWIWCAQNDVRDYNQTVLFKKEFELASVDAATLRITADSWYRVSINGKWVHDGPARAYPNHFQHDTHDVGGLLKAGKNRIEVVVRYFGIGTFHQIPQQAGLLAQLDTPEGSIATDSTWLASPSYAWQQWTPKVSIQMEPVEEYDARLSSVFDWQPAVEQKRPGRVTARQVGLLTQKPVRPKELRSVSVVKRSGLQYTVPVAQIAHPGLTEANGTTTRPVALAGVFKVRKKQQFDFSDKAHKSDIANPDSGNWAVAVNGRILKSGKVTLAAGSHQVFFFCKSFLGHEKDLTFSWLDMPGGQWSDWQVAVFDKYLLADNDRLWFSFPNRQLEKLRKGWLMQIEAVAKAQTLPEESLRSIPTEQVFMSDFSGEFAAREPLGAADRLFDGKVVKPSRQGDVELCFDLGGQVCGYFEFSIKADEGVIVDINAIEFIREDGVLQHVHDYNRNGLRYVTKKGMNRFTSLKRRSGRYLFVTLRNQKTPVEIKQFRVIESTAPVQATGSFKCSDPMLNKAWAMSERTLQLCMEDTFTDCPLYEQTLWIGDARNEALYAFAAYANFDVSARSLELGAQSLEQFPIVGCQVPSSWDCILPAWSFLWGMHVWEHYFHSGDRRFLKKLWPAVQQNIDGALGLLNADGLFSGEFWNLIEWAPIDEAQPTVMHNNMLLVGALRAAENCAEILKDSKAQKKFAAARKKLVRAINATWNDKKGSYPDSIRKSGKPSPKICQHTSMFPVMFDMIPKGKKEVLRRNLLNPTKDMTVVSAPFAMQFMYEALEELGEYDAVLESICKGFQPMVDAGADTVWETFAGSTCSPKGFPTRSHCHAWSSSPIWFLNRIVLGIRQTAVGGKAFEISPWLSNLKNARGATATPQGPVSVSWKVSGGRLNVKIRAPKGVKVEFKPNASHEGLDANVEIL</sequence>
<protein>
    <recommendedName>
        <fullName evidence="6">Alpha-L-rhamnosidase</fullName>
    </recommendedName>
</protein>
<accession>A0A6P1M3V9</accession>
<proteinExistence type="predicted"/>
<dbReference type="EMBL" id="CP047593">
    <property type="protein sequence ID" value="QHI68521.1"/>
    <property type="molecule type" value="Genomic_DNA"/>
</dbReference>
<dbReference type="PANTHER" id="PTHR34987">
    <property type="entry name" value="C, PUTATIVE (AFU_ORTHOLOGUE AFUA_3G02880)-RELATED"/>
    <property type="match status" value="1"/>
</dbReference>
<dbReference type="AlphaFoldDB" id="A0A6P1M3V9"/>
<dbReference type="Pfam" id="PF17389">
    <property type="entry name" value="Bac_rhamnosid6H"/>
    <property type="match status" value="1"/>
</dbReference>
<feature type="domain" description="Bacterial alpha-L-rhamnosidase N-terminal" evidence="1">
    <location>
        <begin position="32"/>
        <end position="159"/>
    </location>
</feature>
<dbReference type="Pfam" id="PF08531">
    <property type="entry name" value="Bac_rhamnosid_N"/>
    <property type="match status" value="1"/>
</dbReference>
<dbReference type="PANTHER" id="PTHR34987:SF2">
    <property type="entry name" value="B, PUTATIVE (AFU_ORTHOLOGUE AFUA_7G05040)-RELATED"/>
    <property type="match status" value="1"/>
</dbReference>
<gene>
    <name evidence="4" type="ORF">GT409_03310</name>
</gene>
<feature type="domain" description="Alpha-L-rhamnosidase C-terminal" evidence="3">
    <location>
        <begin position="841"/>
        <end position="900"/>
    </location>
</feature>
<dbReference type="InterPro" id="IPR008979">
    <property type="entry name" value="Galactose-bd-like_sf"/>
</dbReference>
<evidence type="ECO:0008006" key="6">
    <source>
        <dbReference type="Google" id="ProtNLM"/>
    </source>
</evidence>
<dbReference type="KEGG" id="taer:GT409_03310"/>
<dbReference type="Gene3D" id="2.60.420.10">
    <property type="entry name" value="Maltose phosphorylase, domain 3"/>
    <property type="match status" value="1"/>
</dbReference>
<dbReference type="InterPro" id="IPR012341">
    <property type="entry name" value="6hp_glycosidase-like_sf"/>
</dbReference>
<keyword evidence="5" id="KW-1185">Reference proteome</keyword>
<evidence type="ECO:0000259" key="3">
    <source>
        <dbReference type="Pfam" id="PF17390"/>
    </source>
</evidence>
<reference evidence="4 5" key="1">
    <citation type="submission" date="2020-01" db="EMBL/GenBank/DDBJ databases">
        <title>Ponticoccus aerotolerans gen. nov., sp. nov., an anaerobic bacterium and proposal of Ponticoccusceae fam. nov., Ponticoccusles ord. nov. and Ponticoccuse classis nov. in the phylum Kiritimatiellaeota.</title>
        <authorList>
            <person name="Zhou L.Y."/>
            <person name="Du Z.J."/>
        </authorList>
    </citation>
    <scope>NUCLEOTIDE SEQUENCE [LARGE SCALE GENOMIC DNA]</scope>
    <source>
        <strain evidence="4 5">S-5007</strain>
    </source>
</reference>
<dbReference type="InterPro" id="IPR008928">
    <property type="entry name" value="6-hairpin_glycosidase_sf"/>
</dbReference>
<name>A0A6P1M3V9_9BACT</name>
<dbReference type="InterPro" id="IPR035398">
    <property type="entry name" value="Bac_rhamnosid_C"/>
</dbReference>
<dbReference type="Pfam" id="PF17390">
    <property type="entry name" value="Bac_rhamnosid_C"/>
    <property type="match status" value="1"/>
</dbReference>
<dbReference type="Gene3D" id="2.60.120.260">
    <property type="entry name" value="Galactose-binding domain-like"/>
    <property type="match status" value="3"/>
</dbReference>
<feature type="domain" description="Alpha-L-rhamnosidase six-hairpin glycosidase" evidence="2">
    <location>
        <begin position="502"/>
        <end position="838"/>
    </location>
</feature>
<evidence type="ECO:0000313" key="5">
    <source>
        <dbReference type="Proteomes" id="UP000464954"/>
    </source>
</evidence>
<dbReference type="Gene3D" id="1.50.10.10">
    <property type="match status" value="1"/>
</dbReference>